<dbReference type="InterPro" id="IPR023485">
    <property type="entry name" value="Ptyr_pPase"/>
</dbReference>
<dbReference type="Gene3D" id="1.10.10.10">
    <property type="entry name" value="Winged helix-like DNA-binding domain superfamily/Winged helix DNA-binding domain"/>
    <property type="match status" value="1"/>
</dbReference>
<evidence type="ECO:0000256" key="1">
    <source>
        <dbReference type="ARBA" id="ARBA00022849"/>
    </source>
</evidence>
<keyword evidence="5" id="KW-1185">Reference proteome</keyword>
<dbReference type="Pfam" id="PF01451">
    <property type="entry name" value="LMWPc"/>
    <property type="match status" value="1"/>
</dbReference>
<evidence type="ECO:0000313" key="5">
    <source>
        <dbReference type="Proteomes" id="UP000033772"/>
    </source>
</evidence>
<dbReference type="STRING" id="1844.UG56_019965"/>
<dbReference type="InterPro" id="IPR036388">
    <property type="entry name" value="WH-like_DNA-bd_sf"/>
</dbReference>
<dbReference type="InterPro" id="IPR036196">
    <property type="entry name" value="Ptyr_pPase_sf"/>
</dbReference>
<dbReference type="GO" id="GO:0003700">
    <property type="term" value="F:DNA-binding transcription factor activity"/>
    <property type="evidence" value="ECO:0007669"/>
    <property type="project" value="InterPro"/>
</dbReference>
<keyword evidence="1" id="KW-0059">Arsenical resistance</keyword>
<evidence type="ECO:0000259" key="2">
    <source>
        <dbReference type="SMART" id="SM00226"/>
    </source>
</evidence>
<dbReference type="InterPro" id="IPR001845">
    <property type="entry name" value="HTH_ArsR_DNA-bd_dom"/>
</dbReference>
<dbReference type="PANTHER" id="PTHR43428:SF1">
    <property type="entry name" value="ARSENATE REDUCTASE"/>
    <property type="match status" value="1"/>
</dbReference>
<feature type="domain" description="HTH arsR-type" evidence="3">
    <location>
        <begin position="14"/>
        <end position="91"/>
    </location>
</feature>
<dbReference type="Gene3D" id="3.40.50.2300">
    <property type="match status" value="1"/>
</dbReference>
<dbReference type="SUPFAM" id="SSF52788">
    <property type="entry name" value="Phosphotyrosine protein phosphatases I"/>
    <property type="match status" value="1"/>
</dbReference>
<organism evidence="4 5">
    <name type="scientific">Nocardioides luteus</name>
    <dbReference type="NCBI Taxonomy" id="1844"/>
    <lineage>
        <taxon>Bacteria</taxon>
        <taxon>Bacillati</taxon>
        <taxon>Actinomycetota</taxon>
        <taxon>Actinomycetes</taxon>
        <taxon>Propionibacteriales</taxon>
        <taxon>Nocardioidaceae</taxon>
        <taxon>Nocardioides</taxon>
    </lineage>
</organism>
<dbReference type="CDD" id="cd00090">
    <property type="entry name" value="HTH_ARSR"/>
    <property type="match status" value="1"/>
</dbReference>
<name>A0A1J4N260_9ACTN</name>
<dbReference type="GO" id="GO:0046685">
    <property type="term" value="P:response to arsenic-containing substance"/>
    <property type="evidence" value="ECO:0007669"/>
    <property type="project" value="UniProtKB-KW"/>
</dbReference>
<dbReference type="InterPro" id="IPR036390">
    <property type="entry name" value="WH_DNA-bd_sf"/>
</dbReference>
<reference evidence="4" key="1">
    <citation type="submission" date="2016-10" db="EMBL/GenBank/DDBJ databases">
        <title>Draft Genome Sequence of Nocardioides luteus Strain BAFB, an Alkane-Degrading Bacterium Isolated from JP-7 Polluted Soil.</title>
        <authorList>
            <person name="Brown L."/>
            <person name="Ruiz O.N."/>
            <person name="Gunasekera T."/>
        </authorList>
    </citation>
    <scope>NUCLEOTIDE SEQUENCE [LARGE SCALE GENOMIC DNA]</scope>
    <source>
        <strain evidence="4">BAFB</strain>
    </source>
</reference>
<dbReference type="OrthoDB" id="9784339at2"/>
<dbReference type="PANTHER" id="PTHR43428">
    <property type="entry name" value="ARSENATE REDUCTASE"/>
    <property type="match status" value="1"/>
</dbReference>
<protein>
    <submittedName>
        <fullName evidence="4">ArsR family transcriptional regulator</fullName>
    </submittedName>
</protein>
<sequence>MDVEQQDELERRATVHAALGDPVRLRIVDILQTSDASPTEIAGMLAVPSNLFAHHVQTLVSAGVVSRHSSEGDGRRTYLHLEQDTFESLGTGSPRPVPKRVLFVCTGNTARSHLAAALWRQVSPIPAASAGTHPADRINPGTIDVATRRELDLPIVEPRRVEDVLDPDDLVVTVCDRAHEAPKVPGELHWSIPDPVGNGAEAFDTAYDELERRIRALASRLHP</sequence>
<dbReference type="SMART" id="SM00226">
    <property type="entry name" value="LMWPc"/>
    <property type="match status" value="1"/>
</dbReference>
<gene>
    <name evidence="4" type="ORF">UG56_019965</name>
</gene>
<dbReference type="SMART" id="SM00418">
    <property type="entry name" value="HTH_ARSR"/>
    <property type="match status" value="1"/>
</dbReference>
<proteinExistence type="predicted"/>
<evidence type="ECO:0000313" key="4">
    <source>
        <dbReference type="EMBL" id="OIJ25039.1"/>
    </source>
</evidence>
<dbReference type="AlphaFoldDB" id="A0A1J4N260"/>
<dbReference type="InterPro" id="IPR011991">
    <property type="entry name" value="ArsR-like_HTH"/>
</dbReference>
<dbReference type="RefSeq" id="WP_045547066.1">
    <property type="nucleotide sequence ID" value="NZ_JZDQ02000030.1"/>
</dbReference>
<accession>A0A1J4N260</accession>
<dbReference type="SUPFAM" id="SSF46785">
    <property type="entry name" value="Winged helix' DNA-binding domain"/>
    <property type="match status" value="1"/>
</dbReference>
<dbReference type="Proteomes" id="UP000033772">
    <property type="component" value="Unassembled WGS sequence"/>
</dbReference>
<evidence type="ECO:0000259" key="3">
    <source>
        <dbReference type="SMART" id="SM00418"/>
    </source>
</evidence>
<feature type="domain" description="Phosphotyrosine protein phosphatase I" evidence="2">
    <location>
        <begin position="99"/>
        <end position="220"/>
    </location>
</feature>
<comment type="caution">
    <text evidence="4">The sequence shown here is derived from an EMBL/GenBank/DDBJ whole genome shotgun (WGS) entry which is preliminary data.</text>
</comment>
<dbReference type="EMBL" id="JZDQ02000030">
    <property type="protein sequence ID" value="OIJ25039.1"/>
    <property type="molecule type" value="Genomic_DNA"/>
</dbReference>